<feature type="transmembrane region" description="Helical" evidence="6">
    <location>
        <begin position="30"/>
        <end position="46"/>
    </location>
</feature>
<dbReference type="CDD" id="cd06581">
    <property type="entry name" value="TM_PBP1_LivM_like"/>
    <property type="match status" value="1"/>
</dbReference>
<dbReference type="PANTHER" id="PTHR30482">
    <property type="entry name" value="HIGH-AFFINITY BRANCHED-CHAIN AMINO ACID TRANSPORT SYSTEM PERMEASE"/>
    <property type="match status" value="1"/>
</dbReference>
<feature type="transmembrane region" description="Helical" evidence="6">
    <location>
        <begin position="182"/>
        <end position="203"/>
    </location>
</feature>
<keyword evidence="3 6" id="KW-0812">Transmembrane</keyword>
<evidence type="ECO:0000256" key="1">
    <source>
        <dbReference type="ARBA" id="ARBA00004651"/>
    </source>
</evidence>
<organism evidence="7 8">
    <name type="scientific">Labrys wisconsinensis</name>
    <dbReference type="NCBI Taxonomy" id="425677"/>
    <lineage>
        <taxon>Bacteria</taxon>
        <taxon>Pseudomonadati</taxon>
        <taxon>Pseudomonadota</taxon>
        <taxon>Alphaproteobacteria</taxon>
        <taxon>Hyphomicrobiales</taxon>
        <taxon>Xanthobacteraceae</taxon>
        <taxon>Labrys</taxon>
    </lineage>
</organism>
<keyword evidence="2" id="KW-1003">Cell membrane</keyword>
<dbReference type="RefSeq" id="WP_307272150.1">
    <property type="nucleotide sequence ID" value="NZ_JAUSVX010000003.1"/>
</dbReference>
<evidence type="ECO:0000313" key="7">
    <source>
        <dbReference type="EMBL" id="MDQ0469432.1"/>
    </source>
</evidence>
<proteinExistence type="predicted"/>
<evidence type="ECO:0000256" key="3">
    <source>
        <dbReference type="ARBA" id="ARBA00022692"/>
    </source>
</evidence>
<feature type="transmembrane region" description="Helical" evidence="6">
    <location>
        <begin position="231"/>
        <end position="253"/>
    </location>
</feature>
<dbReference type="Proteomes" id="UP001242480">
    <property type="component" value="Unassembled WGS sequence"/>
</dbReference>
<dbReference type="InterPro" id="IPR001851">
    <property type="entry name" value="ABC_transp_permease"/>
</dbReference>
<sequence length="340" mass="35332">MAETSTLQHPREAGEAVGTAPVRLTLIERLALPVIVAVVLFGLPWLHPGYRILSLAASTCVSVVALYGLAILFGQAGIMSVGHAALMGVGAYAGAILARDAGLGFFTALPAAALFSALVAGLVGLPALRVGGHHFVIITFALCGLFTIILTNGGTFTGSATGLDVSPIGTILGVNFGRLQNLYLLVVAFMLASMGVTHLIMASRYGRTLRAIRENEVLAQAIGINTGLHKIIAFMVSGAFAGVAGILQLYFLQHISPDLYGAFPSVYIALMVMLGGPRRLLGPLVGAGIVSFLPEVLNLDPIDARIAYGVGLIVVILALPGGVMAGLASLYLALRRRIVR</sequence>
<dbReference type="EMBL" id="JAUSVX010000003">
    <property type="protein sequence ID" value="MDQ0469432.1"/>
    <property type="molecule type" value="Genomic_DNA"/>
</dbReference>
<feature type="transmembrane region" description="Helical" evidence="6">
    <location>
        <begin position="259"/>
        <end position="275"/>
    </location>
</feature>
<comment type="subcellular location">
    <subcellularLocation>
        <location evidence="1">Cell membrane</location>
        <topology evidence="1">Multi-pass membrane protein</topology>
    </subcellularLocation>
</comment>
<evidence type="ECO:0000256" key="4">
    <source>
        <dbReference type="ARBA" id="ARBA00022989"/>
    </source>
</evidence>
<feature type="transmembrane region" description="Helical" evidence="6">
    <location>
        <begin position="135"/>
        <end position="156"/>
    </location>
</feature>
<keyword evidence="8" id="KW-1185">Reference proteome</keyword>
<protein>
    <submittedName>
        <fullName evidence="7">Branched-chain amino acid transport system permease protein</fullName>
    </submittedName>
</protein>
<name>A0ABU0J589_9HYPH</name>
<feature type="transmembrane region" description="Helical" evidence="6">
    <location>
        <begin position="309"/>
        <end position="334"/>
    </location>
</feature>
<evidence type="ECO:0000256" key="5">
    <source>
        <dbReference type="ARBA" id="ARBA00023136"/>
    </source>
</evidence>
<evidence type="ECO:0000256" key="6">
    <source>
        <dbReference type="SAM" id="Phobius"/>
    </source>
</evidence>
<comment type="caution">
    <text evidence="7">The sequence shown here is derived from an EMBL/GenBank/DDBJ whole genome shotgun (WGS) entry which is preliminary data.</text>
</comment>
<gene>
    <name evidence="7" type="ORF">QO011_002443</name>
</gene>
<dbReference type="PANTHER" id="PTHR30482:SF20">
    <property type="entry name" value="HIGH-AFFINITY BRANCHED-CHAIN AMINO ACID TRANSPORT SYSTEM PERMEASE PROTEIN LIVM"/>
    <property type="match status" value="1"/>
</dbReference>
<evidence type="ECO:0000256" key="2">
    <source>
        <dbReference type="ARBA" id="ARBA00022475"/>
    </source>
</evidence>
<feature type="transmembrane region" description="Helical" evidence="6">
    <location>
        <begin position="52"/>
        <end position="73"/>
    </location>
</feature>
<reference evidence="7 8" key="1">
    <citation type="submission" date="2023-07" db="EMBL/GenBank/DDBJ databases">
        <title>Genomic Encyclopedia of Type Strains, Phase IV (KMG-IV): sequencing the most valuable type-strain genomes for metagenomic binning, comparative biology and taxonomic classification.</title>
        <authorList>
            <person name="Goeker M."/>
        </authorList>
    </citation>
    <scope>NUCLEOTIDE SEQUENCE [LARGE SCALE GENOMIC DNA]</scope>
    <source>
        <strain evidence="7 8">DSM 19619</strain>
    </source>
</reference>
<accession>A0ABU0J589</accession>
<dbReference type="InterPro" id="IPR043428">
    <property type="entry name" value="LivM-like"/>
</dbReference>
<dbReference type="Pfam" id="PF02653">
    <property type="entry name" value="BPD_transp_2"/>
    <property type="match status" value="1"/>
</dbReference>
<feature type="transmembrane region" description="Helical" evidence="6">
    <location>
        <begin position="80"/>
        <end position="98"/>
    </location>
</feature>
<keyword evidence="4 6" id="KW-1133">Transmembrane helix</keyword>
<evidence type="ECO:0000313" key="8">
    <source>
        <dbReference type="Proteomes" id="UP001242480"/>
    </source>
</evidence>
<feature type="transmembrane region" description="Helical" evidence="6">
    <location>
        <begin position="104"/>
        <end position="128"/>
    </location>
</feature>
<keyword evidence="5 6" id="KW-0472">Membrane</keyword>